<dbReference type="InterPro" id="IPR051406">
    <property type="entry name" value="PLD_domain"/>
</dbReference>
<dbReference type="CDD" id="cd09170">
    <property type="entry name" value="PLDc_Nuc"/>
    <property type="match status" value="1"/>
</dbReference>
<dbReference type="Pfam" id="PF13091">
    <property type="entry name" value="PLDc_2"/>
    <property type="match status" value="1"/>
</dbReference>
<evidence type="ECO:0000256" key="7">
    <source>
        <dbReference type="SAM" id="SignalP"/>
    </source>
</evidence>
<comment type="catalytic activity">
    <reaction evidence="1">
        <text>a 1,2-diacyl-sn-glycero-3-phosphocholine + H2O = a 1,2-diacyl-sn-glycero-3-phosphate + choline + H(+)</text>
        <dbReference type="Rhea" id="RHEA:14445"/>
        <dbReference type="ChEBI" id="CHEBI:15354"/>
        <dbReference type="ChEBI" id="CHEBI:15377"/>
        <dbReference type="ChEBI" id="CHEBI:15378"/>
        <dbReference type="ChEBI" id="CHEBI:57643"/>
        <dbReference type="ChEBI" id="CHEBI:58608"/>
        <dbReference type="EC" id="3.1.4.4"/>
    </reaction>
</comment>
<evidence type="ECO:0000313" key="10">
    <source>
        <dbReference type="Proteomes" id="UP001565243"/>
    </source>
</evidence>
<evidence type="ECO:0000259" key="8">
    <source>
        <dbReference type="PROSITE" id="PS50035"/>
    </source>
</evidence>
<dbReference type="EC" id="3.1.4.4" evidence="3"/>
<dbReference type="Proteomes" id="UP001565243">
    <property type="component" value="Unassembled WGS sequence"/>
</dbReference>
<keyword evidence="6" id="KW-0443">Lipid metabolism</keyword>
<evidence type="ECO:0000256" key="3">
    <source>
        <dbReference type="ARBA" id="ARBA00012027"/>
    </source>
</evidence>
<dbReference type="PANTHER" id="PTHR43856:SF1">
    <property type="entry name" value="MITOCHONDRIAL CARDIOLIPIN HYDROLASE"/>
    <property type="match status" value="1"/>
</dbReference>
<accession>A0ABV4EE36</accession>
<evidence type="ECO:0000256" key="6">
    <source>
        <dbReference type="ARBA" id="ARBA00023098"/>
    </source>
</evidence>
<evidence type="ECO:0000256" key="5">
    <source>
        <dbReference type="ARBA" id="ARBA00022963"/>
    </source>
</evidence>
<dbReference type="SUPFAM" id="SSF56024">
    <property type="entry name" value="Phospholipase D/nuclease"/>
    <property type="match status" value="1"/>
</dbReference>
<proteinExistence type="inferred from homology"/>
<evidence type="ECO:0000256" key="2">
    <source>
        <dbReference type="ARBA" id="ARBA00008664"/>
    </source>
</evidence>
<comment type="caution">
    <text evidence="9">The sequence shown here is derived from an EMBL/GenBank/DDBJ whole genome shotgun (WGS) entry which is preliminary data.</text>
</comment>
<comment type="similarity">
    <text evidence="2">Belongs to the phospholipase D family.</text>
</comment>
<dbReference type="InterPro" id="IPR001736">
    <property type="entry name" value="PLipase_D/transphosphatidylase"/>
</dbReference>
<feature type="domain" description="PLD phosphodiesterase" evidence="8">
    <location>
        <begin position="118"/>
        <end position="145"/>
    </location>
</feature>
<keyword evidence="4" id="KW-0378">Hydrolase</keyword>
<reference evidence="9 10" key="1">
    <citation type="submission" date="2024-07" db="EMBL/GenBank/DDBJ databases">
        <authorList>
            <person name="Hebao G."/>
        </authorList>
    </citation>
    <scope>NUCLEOTIDE SEQUENCE [LARGE SCALE GENOMIC DNA]</scope>
    <source>
        <strain evidence="9 10">ACCC 02193</strain>
    </source>
</reference>
<evidence type="ECO:0000313" key="9">
    <source>
        <dbReference type="EMBL" id="MEY8773200.1"/>
    </source>
</evidence>
<dbReference type="PANTHER" id="PTHR43856">
    <property type="entry name" value="CARDIOLIPIN HYDROLASE"/>
    <property type="match status" value="1"/>
</dbReference>
<keyword evidence="5" id="KW-0442">Lipid degradation</keyword>
<evidence type="ECO:0000256" key="1">
    <source>
        <dbReference type="ARBA" id="ARBA00000798"/>
    </source>
</evidence>
<sequence>MRYVLLVAAMLATNVMASPVAEPGSSPDPALSGVEVQTGFSPGGTALRLVLDSIQGARHEVLVAAYSLTSRPVAGALRAAKERGVTVAVVADRKANDNRYTAVNFLANNGVPVRINDRYEAMHNKFLVIDRSILVTGSFNYSASADSRNAENVVRISGAPDVAGAYVKEFSRLWQESRDVAPRY</sequence>
<name>A0ABV4EE36_9GAMM</name>
<protein>
    <recommendedName>
        <fullName evidence="3">phospholipase D</fullName>
        <ecNumber evidence="3">3.1.4.4</ecNumber>
    </recommendedName>
</protein>
<dbReference type="InterPro" id="IPR025202">
    <property type="entry name" value="PLD-like_dom"/>
</dbReference>
<keyword evidence="7" id="KW-0732">Signal</keyword>
<feature type="signal peptide" evidence="7">
    <location>
        <begin position="1"/>
        <end position="17"/>
    </location>
</feature>
<dbReference type="Gene3D" id="3.30.870.10">
    <property type="entry name" value="Endonuclease Chain A"/>
    <property type="match status" value="1"/>
</dbReference>
<keyword evidence="10" id="KW-1185">Reference proteome</keyword>
<dbReference type="PROSITE" id="PS50035">
    <property type="entry name" value="PLD"/>
    <property type="match status" value="1"/>
</dbReference>
<dbReference type="EMBL" id="JBGFFX010000019">
    <property type="protein sequence ID" value="MEY8773200.1"/>
    <property type="molecule type" value="Genomic_DNA"/>
</dbReference>
<feature type="chain" id="PRO_5045296383" description="phospholipase D" evidence="7">
    <location>
        <begin position="18"/>
        <end position="184"/>
    </location>
</feature>
<gene>
    <name evidence="9" type="ORF">AB6T85_22610</name>
</gene>
<evidence type="ECO:0000256" key="4">
    <source>
        <dbReference type="ARBA" id="ARBA00022801"/>
    </source>
</evidence>
<organism evidence="9 10">
    <name type="scientific">Erwinia aeris</name>
    <dbReference type="NCBI Taxonomy" id="3239803"/>
    <lineage>
        <taxon>Bacteria</taxon>
        <taxon>Pseudomonadati</taxon>
        <taxon>Pseudomonadota</taxon>
        <taxon>Gammaproteobacteria</taxon>
        <taxon>Enterobacterales</taxon>
        <taxon>Erwiniaceae</taxon>
        <taxon>Erwinia</taxon>
    </lineage>
</organism>